<comment type="caution">
    <text evidence="4">The sequence shown here is derived from an EMBL/GenBank/DDBJ whole genome shotgun (WGS) entry which is preliminary data.</text>
</comment>
<proteinExistence type="predicted"/>
<dbReference type="Gene3D" id="3.40.640.10">
    <property type="entry name" value="Type I PLP-dependent aspartate aminotransferase-like (Major domain)"/>
    <property type="match status" value="1"/>
</dbReference>
<accession>A0A271J4X0</accession>
<evidence type="ECO:0000256" key="2">
    <source>
        <dbReference type="ARBA" id="ARBA00022679"/>
    </source>
</evidence>
<dbReference type="GO" id="GO:0030170">
    <property type="term" value="F:pyridoxal phosphate binding"/>
    <property type="evidence" value="ECO:0007669"/>
    <property type="project" value="InterPro"/>
</dbReference>
<dbReference type="InterPro" id="IPR015421">
    <property type="entry name" value="PyrdxlP-dep_Trfase_major"/>
</dbReference>
<evidence type="ECO:0000313" key="5">
    <source>
        <dbReference type="Proteomes" id="UP000216339"/>
    </source>
</evidence>
<dbReference type="PANTHER" id="PTHR13693">
    <property type="entry name" value="CLASS II AMINOTRANSFERASE/8-AMINO-7-OXONONANOATE SYNTHASE"/>
    <property type="match status" value="1"/>
</dbReference>
<sequence>MDLPGRTSEFTGRIRGERENAIDGLHFREVLTAAEREVVVRDHRGETRPMLMFGSNNYLGLATHPRVIEAVRDAVAQYGVGAGGPPILNGHGPLHRELEDRLAAHEGQEAALVFSSGYSANVGMMSALPGPRDLVLYDDEIHASMLDGLKMGRIEARPFPHNDHRALDALITKHGGGFQDLFVAVEGVYSMSGSVARLDRIGEVCRKHGATLIIDEAHGTGVTGPNGAGTVAMFDAADTVDIVMGTFSKTFGVSGGFVAAGGDVIDYLRYFARSYVFSTAPSTAICAAVLAGLDVLEEEPEIHGRLMENTGYLAQELKKRGFADASGVTAVFSLPVPAGTDVRAAAHDFHQRGLFLNHIEAPAVPTSQQRFRVSLTSDHTREDIDRLLEAVDAVWAVHVLPVGDGTVGSEPRLRK</sequence>
<comment type="cofactor">
    <cofactor evidence="1">
        <name>pyridoxal 5'-phosphate</name>
        <dbReference type="ChEBI" id="CHEBI:597326"/>
    </cofactor>
</comment>
<dbReference type="EMBL" id="MQWD01000001">
    <property type="protein sequence ID" value="PAP77729.1"/>
    <property type="molecule type" value="Genomic_DNA"/>
</dbReference>
<dbReference type="SUPFAM" id="SSF53383">
    <property type="entry name" value="PLP-dependent transferases"/>
    <property type="match status" value="1"/>
</dbReference>
<keyword evidence="5" id="KW-1185">Reference proteome</keyword>
<evidence type="ECO:0000313" key="4">
    <source>
        <dbReference type="EMBL" id="PAP77729.1"/>
    </source>
</evidence>
<dbReference type="AlphaFoldDB" id="A0A271J4X0"/>
<dbReference type="InterPro" id="IPR015422">
    <property type="entry name" value="PyrdxlP-dep_Trfase_small"/>
</dbReference>
<protein>
    <recommendedName>
        <fullName evidence="3">Aminotransferase class I/classII large domain-containing protein</fullName>
    </recommendedName>
</protein>
<dbReference type="InterPro" id="IPR015424">
    <property type="entry name" value="PyrdxlP-dep_Trfase"/>
</dbReference>
<dbReference type="Gene3D" id="3.90.1150.10">
    <property type="entry name" value="Aspartate Aminotransferase, domain 1"/>
    <property type="match status" value="1"/>
</dbReference>
<organism evidence="4 5">
    <name type="scientific">Rubrivirga marina</name>
    <dbReference type="NCBI Taxonomy" id="1196024"/>
    <lineage>
        <taxon>Bacteria</taxon>
        <taxon>Pseudomonadati</taxon>
        <taxon>Rhodothermota</taxon>
        <taxon>Rhodothermia</taxon>
        <taxon>Rhodothermales</taxon>
        <taxon>Rubricoccaceae</taxon>
        <taxon>Rubrivirga</taxon>
    </lineage>
</organism>
<dbReference type="InterPro" id="IPR004839">
    <property type="entry name" value="Aminotransferase_I/II_large"/>
</dbReference>
<dbReference type="GO" id="GO:0016740">
    <property type="term" value="F:transferase activity"/>
    <property type="evidence" value="ECO:0007669"/>
    <property type="project" value="UniProtKB-KW"/>
</dbReference>
<keyword evidence="2" id="KW-0808">Transferase</keyword>
<feature type="domain" description="Aminotransferase class I/classII large" evidence="3">
    <location>
        <begin position="50"/>
        <end position="391"/>
    </location>
</feature>
<gene>
    <name evidence="4" type="ORF">BSZ37_15390</name>
</gene>
<dbReference type="Proteomes" id="UP000216339">
    <property type="component" value="Unassembled WGS sequence"/>
</dbReference>
<name>A0A271J4X0_9BACT</name>
<evidence type="ECO:0000256" key="1">
    <source>
        <dbReference type="ARBA" id="ARBA00001933"/>
    </source>
</evidence>
<dbReference type="Pfam" id="PF00155">
    <property type="entry name" value="Aminotran_1_2"/>
    <property type="match status" value="1"/>
</dbReference>
<dbReference type="InterPro" id="IPR050087">
    <property type="entry name" value="AON_synthase_class-II"/>
</dbReference>
<evidence type="ECO:0000259" key="3">
    <source>
        <dbReference type="Pfam" id="PF00155"/>
    </source>
</evidence>
<reference evidence="4 5" key="1">
    <citation type="submission" date="2016-11" db="EMBL/GenBank/DDBJ databases">
        <title>Study of marine rhodopsin-containing bacteria.</title>
        <authorList>
            <person name="Yoshizawa S."/>
            <person name="Kumagai Y."/>
            <person name="Kogure K."/>
        </authorList>
    </citation>
    <scope>NUCLEOTIDE SEQUENCE [LARGE SCALE GENOMIC DNA]</scope>
    <source>
        <strain evidence="4 5">SAORIC-28</strain>
    </source>
</reference>